<dbReference type="FunFam" id="3.90.730.10:FF:000004">
    <property type="entry name" value="Ribonuclease T2-like"/>
    <property type="match status" value="1"/>
</dbReference>
<evidence type="ECO:0000256" key="11">
    <source>
        <dbReference type="ARBA" id="ARBA00023157"/>
    </source>
</evidence>
<dbReference type="Gene3D" id="3.90.730.10">
    <property type="entry name" value="Ribonuclease T2-like"/>
    <property type="match status" value="1"/>
</dbReference>
<evidence type="ECO:0000256" key="16">
    <source>
        <dbReference type="PIRSR" id="PIRSR633697-1"/>
    </source>
</evidence>
<comment type="similarity">
    <text evidence="3 17">Belongs to the RNase T2 family.</text>
</comment>
<evidence type="ECO:0000256" key="10">
    <source>
        <dbReference type="ARBA" id="ARBA00022801"/>
    </source>
</evidence>
<evidence type="ECO:0000256" key="6">
    <source>
        <dbReference type="ARBA" id="ARBA00022554"/>
    </source>
</evidence>
<sequence>MRSTLVTLATALIVAAALEEPQQVLSSAPQCPIDIPISCTNSTPIVNSCCFESPGGMLLQTQFWNYNPAFGPDDEFTIHGLWPDRCDGTYDQFCRSELQVSGRQIKDIVVNKFKDQKLYDGLKTTWKSNKGDDDDINFWAYEFNKHATCLSTILPTCYGAFKDGENVYDYFSVVYELFENLPTYKWLGDAGIVPSNTQTYTKKQIADALSSKFGEEVYFNCDHNHAINEIHYFHHIRGSLLQRNFIPLPAKPITHDNKACPNEGIKFPPKGSRGPQPTHTRPGEPGPVPTGTPSAGYIRLEDHAGCLISNGHWFTSGTCATYHFIDLQYGGTSIKSTKGYCGFDDKGQFTCNRSIDGSKFHFSVKEGNVGYGGKFDWCLNKKGSTGEGPYKQTPVILADGKCESFKLYVETR</sequence>
<dbReference type="OMA" id="HESLWIH"/>
<dbReference type="Pfam" id="PF00445">
    <property type="entry name" value="Ribonuclease_T2"/>
    <property type="match status" value="1"/>
</dbReference>
<dbReference type="CDD" id="cd01061">
    <property type="entry name" value="RNase_T2_euk"/>
    <property type="match status" value="1"/>
</dbReference>
<evidence type="ECO:0000256" key="9">
    <source>
        <dbReference type="ARBA" id="ARBA00022759"/>
    </source>
</evidence>
<reference evidence="21 22" key="1">
    <citation type="journal article" date="2011" name="Proc. Natl. Acad. Sci. U.S.A.">
        <title>Comparative genomics of xylose-fermenting fungi for enhanced biofuel production.</title>
        <authorList>
            <person name="Wohlbach D.J."/>
            <person name="Kuo A."/>
            <person name="Sato T.K."/>
            <person name="Potts K.M."/>
            <person name="Salamov A.A."/>
            <person name="LaButti K.M."/>
            <person name="Sun H."/>
            <person name="Clum A."/>
            <person name="Pangilinan J.L."/>
            <person name="Lindquist E.A."/>
            <person name="Lucas S."/>
            <person name="Lapidus A."/>
            <person name="Jin M."/>
            <person name="Gunawan C."/>
            <person name="Balan V."/>
            <person name="Dale B.E."/>
            <person name="Jeffries T.W."/>
            <person name="Zinkel R."/>
            <person name="Barry K.W."/>
            <person name="Grigoriev I.V."/>
            <person name="Gasch A.P."/>
        </authorList>
    </citation>
    <scope>NUCLEOTIDE SEQUENCE [LARGE SCALE GENOMIC DNA]</scope>
    <source>
        <strain evidence="22">NRRL Y-27907 / 11-Y1</strain>
    </source>
</reference>
<dbReference type="PROSITE" id="PS00530">
    <property type="entry name" value="RNASE_T2_1"/>
    <property type="match status" value="1"/>
</dbReference>
<name>G3ASG0_SPAPN</name>
<keyword evidence="11" id="KW-1015">Disulfide bond</keyword>
<dbReference type="eggNOG" id="KOG1642">
    <property type="taxonomic scope" value="Eukaryota"/>
</dbReference>
<proteinExistence type="inferred from homology"/>
<evidence type="ECO:0000256" key="1">
    <source>
        <dbReference type="ARBA" id="ARBA00004410"/>
    </source>
</evidence>
<protein>
    <recommendedName>
        <fullName evidence="15">Ribonuclease T2-like</fullName>
        <ecNumber evidence="4">4.6.1.19</ecNumber>
    </recommendedName>
</protein>
<evidence type="ECO:0000256" key="18">
    <source>
        <dbReference type="SAM" id="MobiDB-lite"/>
    </source>
</evidence>
<evidence type="ECO:0000256" key="8">
    <source>
        <dbReference type="ARBA" id="ARBA00022729"/>
    </source>
</evidence>
<dbReference type="InterPro" id="IPR001568">
    <property type="entry name" value="RNase_T2-like"/>
</dbReference>
<keyword evidence="12" id="KW-0325">Glycoprotein</keyword>
<dbReference type="InterPro" id="IPR057328">
    <property type="entry name" value="RNaseT2L_C"/>
</dbReference>
<evidence type="ECO:0000259" key="20">
    <source>
        <dbReference type="Pfam" id="PF25488"/>
    </source>
</evidence>
<keyword evidence="22" id="KW-1185">Reference proteome</keyword>
<dbReference type="GO" id="GO:0016787">
    <property type="term" value="F:hydrolase activity"/>
    <property type="evidence" value="ECO:0007669"/>
    <property type="project" value="UniProtKB-KW"/>
</dbReference>
<dbReference type="GO" id="GO:0005775">
    <property type="term" value="C:vacuolar lumen"/>
    <property type="evidence" value="ECO:0007669"/>
    <property type="project" value="UniProtKB-SubCell"/>
</dbReference>
<keyword evidence="6" id="KW-0926">Vacuole</keyword>
<feature type="region of interest" description="Disordered" evidence="18">
    <location>
        <begin position="259"/>
        <end position="294"/>
    </location>
</feature>
<feature type="active site" evidence="16">
    <location>
        <position position="79"/>
    </location>
</feature>
<dbReference type="InterPro" id="IPR033697">
    <property type="entry name" value="Ribonuclease_T2_eukaryotic"/>
</dbReference>
<dbReference type="Proteomes" id="UP000000709">
    <property type="component" value="Unassembled WGS sequence"/>
</dbReference>
<dbReference type="InterPro" id="IPR033130">
    <property type="entry name" value="RNase_T2_His_AS_2"/>
</dbReference>
<dbReference type="GO" id="GO:0006915">
    <property type="term" value="P:apoptotic process"/>
    <property type="evidence" value="ECO:0007669"/>
    <property type="project" value="EnsemblFungi"/>
</dbReference>
<dbReference type="InterPro" id="IPR036430">
    <property type="entry name" value="RNase_T2-like_sf"/>
</dbReference>
<evidence type="ECO:0000256" key="14">
    <source>
        <dbReference type="ARBA" id="ARBA00025494"/>
    </source>
</evidence>
<keyword evidence="7" id="KW-0540">Nuclease</keyword>
<keyword evidence="5" id="KW-0963">Cytoplasm</keyword>
<evidence type="ECO:0000313" key="22">
    <source>
        <dbReference type="Proteomes" id="UP000000709"/>
    </source>
</evidence>
<feature type="active site" evidence="16">
    <location>
        <position position="146"/>
    </location>
</feature>
<evidence type="ECO:0000256" key="19">
    <source>
        <dbReference type="SAM" id="SignalP"/>
    </source>
</evidence>
<gene>
    <name evidence="21" type="ORF">SPAPADRAFT_141979</name>
</gene>
<evidence type="ECO:0000256" key="12">
    <source>
        <dbReference type="ARBA" id="ARBA00023180"/>
    </source>
</evidence>
<dbReference type="HOGENOM" id="CLU_037966_0_1_1"/>
<dbReference type="GO" id="GO:0006402">
    <property type="term" value="P:mRNA catabolic process"/>
    <property type="evidence" value="ECO:0007669"/>
    <property type="project" value="EnsemblFungi"/>
</dbReference>
<dbReference type="Pfam" id="PF25488">
    <property type="entry name" value="RNaseT2L_C"/>
    <property type="match status" value="1"/>
</dbReference>
<evidence type="ECO:0000256" key="2">
    <source>
        <dbReference type="ARBA" id="ARBA00004496"/>
    </source>
</evidence>
<dbReference type="AlphaFoldDB" id="G3ASG0"/>
<organism evidence="22">
    <name type="scientific">Spathaspora passalidarum (strain NRRL Y-27907 / 11-Y1)</name>
    <dbReference type="NCBI Taxonomy" id="619300"/>
    <lineage>
        <taxon>Eukaryota</taxon>
        <taxon>Fungi</taxon>
        <taxon>Dikarya</taxon>
        <taxon>Ascomycota</taxon>
        <taxon>Saccharomycotina</taxon>
        <taxon>Pichiomycetes</taxon>
        <taxon>Debaryomycetaceae</taxon>
        <taxon>Spathaspora</taxon>
    </lineage>
</organism>
<evidence type="ECO:0000256" key="3">
    <source>
        <dbReference type="ARBA" id="ARBA00007469"/>
    </source>
</evidence>
<evidence type="ECO:0000313" key="21">
    <source>
        <dbReference type="EMBL" id="EGW31078.1"/>
    </source>
</evidence>
<evidence type="ECO:0000256" key="17">
    <source>
        <dbReference type="RuleBase" id="RU004328"/>
    </source>
</evidence>
<evidence type="ECO:0000256" key="5">
    <source>
        <dbReference type="ARBA" id="ARBA00022490"/>
    </source>
</evidence>
<keyword evidence="13" id="KW-0456">Lyase</keyword>
<dbReference type="PROSITE" id="PS00531">
    <property type="entry name" value="RNASE_T2_2"/>
    <property type="match status" value="1"/>
</dbReference>
<feature type="domain" description="RNase T2-like C-terminal" evidence="20">
    <location>
        <begin position="301"/>
        <end position="382"/>
    </location>
</feature>
<evidence type="ECO:0000256" key="13">
    <source>
        <dbReference type="ARBA" id="ARBA00023239"/>
    </source>
</evidence>
<dbReference type="GO" id="GO:0005576">
    <property type="term" value="C:extracellular region"/>
    <property type="evidence" value="ECO:0007669"/>
    <property type="project" value="EnsemblFungi"/>
</dbReference>
<dbReference type="FunCoup" id="G3ASG0">
    <property type="interactions" value="156"/>
</dbReference>
<dbReference type="PANTHER" id="PTHR11240:SF22">
    <property type="entry name" value="RIBONUCLEASE T2"/>
    <property type="match status" value="1"/>
</dbReference>
<accession>G3ASG0</accession>
<dbReference type="STRING" id="619300.G3ASG0"/>
<dbReference type="GO" id="GO:0000324">
    <property type="term" value="C:fungal-type vacuole"/>
    <property type="evidence" value="ECO:0007669"/>
    <property type="project" value="EnsemblFungi"/>
</dbReference>
<dbReference type="GeneID" id="18870413"/>
<dbReference type="OrthoDB" id="435754at2759"/>
<dbReference type="InParanoid" id="G3ASG0"/>
<keyword evidence="8 19" id="KW-0732">Signal</keyword>
<keyword evidence="10" id="KW-0378">Hydrolase</keyword>
<feature type="chain" id="PRO_5003442587" description="Ribonuclease T2-like" evidence="19">
    <location>
        <begin position="18"/>
        <end position="412"/>
    </location>
</feature>
<dbReference type="GO" id="GO:0000902">
    <property type="term" value="P:cell morphogenesis"/>
    <property type="evidence" value="ECO:0007669"/>
    <property type="project" value="EnsemblFungi"/>
</dbReference>
<feature type="signal peptide" evidence="19">
    <location>
        <begin position="1"/>
        <end position="17"/>
    </location>
</feature>
<dbReference type="InterPro" id="IPR018188">
    <property type="entry name" value="RNase_T2_His_AS_1"/>
</dbReference>
<dbReference type="KEGG" id="spaa:SPAPADRAFT_141979"/>
<dbReference type="RefSeq" id="XP_007377111.1">
    <property type="nucleotide sequence ID" value="XM_007377049.1"/>
</dbReference>
<comment type="subcellular location">
    <subcellularLocation>
        <location evidence="2">Cytoplasm</location>
    </subcellularLocation>
    <subcellularLocation>
        <location evidence="1">Vacuole lumen</location>
    </subcellularLocation>
</comment>
<feature type="active site" evidence="16">
    <location>
        <position position="142"/>
    </location>
</feature>
<evidence type="ECO:0000256" key="15">
    <source>
        <dbReference type="ARBA" id="ARBA00071169"/>
    </source>
</evidence>
<keyword evidence="9" id="KW-0255">Endonuclease</keyword>
<dbReference type="GO" id="GO:0005829">
    <property type="term" value="C:cytosol"/>
    <property type="evidence" value="ECO:0007669"/>
    <property type="project" value="EnsemblFungi"/>
</dbReference>
<dbReference type="EMBL" id="GL996504">
    <property type="protein sequence ID" value="EGW31078.1"/>
    <property type="molecule type" value="Genomic_DNA"/>
</dbReference>
<dbReference type="PANTHER" id="PTHR11240">
    <property type="entry name" value="RIBONUCLEASE T2"/>
    <property type="match status" value="1"/>
</dbReference>
<dbReference type="SUPFAM" id="SSF55895">
    <property type="entry name" value="Ribonuclease Rh-like"/>
    <property type="match status" value="1"/>
</dbReference>
<evidence type="ECO:0000256" key="7">
    <source>
        <dbReference type="ARBA" id="ARBA00022722"/>
    </source>
</evidence>
<evidence type="ECO:0000256" key="4">
    <source>
        <dbReference type="ARBA" id="ARBA00012571"/>
    </source>
</evidence>
<dbReference type="GO" id="GO:0003723">
    <property type="term" value="F:RNA binding"/>
    <property type="evidence" value="ECO:0007669"/>
    <property type="project" value="InterPro"/>
</dbReference>
<comment type="function">
    <text evidence="14">Rnase which modulates cell survival under stress conditions. Released from the vacuole to the cytoplasm during stress to promote tRNA and rRNA cleavage and to activate separately a downstream pathway that promotes cell death. Involved in cell size, vacuolar morphology and growth at high temperatures and high salt concentration.</text>
</comment>
<dbReference type="GO" id="GO:0033897">
    <property type="term" value="F:ribonuclease T2 activity"/>
    <property type="evidence" value="ECO:0007669"/>
    <property type="project" value="UniProtKB-EC"/>
</dbReference>
<dbReference type="EC" id="4.6.1.19" evidence="4"/>